<reference evidence="1 2" key="1">
    <citation type="journal article" date="2019" name="Int. J. Syst. Evol. Microbiol.">
        <title>The Global Catalogue of Microorganisms (GCM) 10K type strain sequencing project: providing services to taxonomists for standard genome sequencing and annotation.</title>
        <authorList>
            <consortium name="The Broad Institute Genomics Platform"/>
            <consortium name="The Broad Institute Genome Sequencing Center for Infectious Disease"/>
            <person name="Wu L."/>
            <person name="Ma J."/>
        </authorList>
    </citation>
    <scope>NUCLEOTIDE SEQUENCE [LARGE SCALE GENOMIC DNA]</scope>
    <source>
        <strain evidence="1 2">JCM 11448</strain>
    </source>
</reference>
<proteinExistence type="predicted"/>
<dbReference type="EMBL" id="BAAAIH010000084">
    <property type="protein sequence ID" value="GAA1301249.1"/>
    <property type="molecule type" value="Genomic_DNA"/>
</dbReference>
<evidence type="ECO:0008006" key="3">
    <source>
        <dbReference type="Google" id="ProtNLM"/>
    </source>
</evidence>
<accession>A0ABN1XD55</accession>
<protein>
    <recommendedName>
        <fullName evidence="3">UvrD-like helicase C-terminal domain-containing protein</fullName>
    </recommendedName>
</protein>
<sequence length="86" mass="9438">MGQERVRLTSDEWLDDVASTGVTQWARLVPSSEARGLESDASIVVGPQEIIEARPNGERDLYVALTCATKRLCSIAVPTSRQRHVS</sequence>
<dbReference type="Proteomes" id="UP001500282">
    <property type="component" value="Unassembled WGS sequence"/>
</dbReference>
<name>A0ABN1XD55_9ACTN</name>
<evidence type="ECO:0000313" key="2">
    <source>
        <dbReference type="Proteomes" id="UP001500282"/>
    </source>
</evidence>
<comment type="caution">
    <text evidence="1">The sequence shown here is derived from an EMBL/GenBank/DDBJ whole genome shotgun (WGS) entry which is preliminary data.</text>
</comment>
<organism evidence="1 2">
    <name type="scientific">Streptomyces javensis</name>
    <dbReference type="NCBI Taxonomy" id="114698"/>
    <lineage>
        <taxon>Bacteria</taxon>
        <taxon>Bacillati</taxon>
        <taxon>Actinomycetota</taxon>
        <taxon>Actinomycetes</taxon>
        <taxon>Kitasatosporales</taxon>
        <taxon>Streptomycetaceae</taxon>
        <taxon>Streptomyces</taxon>
        <taxon>Streptomyces violaceusniger group</taxon>
    </lineage>
</organism>
<keyword evidence="2" id="KW-1185">Reference proteome</keyword>
<evidence type="ECO:0000313" key="1">
    <source>
        <dbReference type="EMBL" id="GAA1301249.1"/>
    </source>
</evidence>
<gene>
    <name evidence="1" type="ORF">GCM10009579_82570</name>
</gene>